<feature type="transmembrane region" description="Helical" evidence="6">
    <location>
        <begin position="269"/>
        <end position="290"/>
    </location>
</feature>
<feature type="transmembrane region" description="Helical" evidence="6">
    <location>
        <begin position="12"/>
        <end position="34"/>
    </location>
</feature>
<feature type="transmembrane region" description="Helical" evidence="6">
    <location>
        <begin position="371"/>
        <end position="393"/>
    </location>
</feature>
<evidence type="ECO:0008006" key="9">
    <source>
        <dbReference type="Google" id="ProtNLM"/>
    </source>
</evidence>
<feature type="transmembrane region" description="Helical" evidence="6">
    <location>
        <begin position="83"/>
        <end position="105"/>
    </location>
</feature>
<reference evidence="7 8" key="1">
    <citation type="submission" date="2023-04" db="EMBL/GenBank/DDBJ databases">
        <title>Two novel species of Flavobacterium.</title>
        <authorList>
            <person name="Liu Q."/>
            <person name="Xin Y.-H."/>
        </authorList>
    </citation>
    <scope>NUCLEOTIDE SEQUENCE [LARGE SCALE GENOMIC DNA]</scope>
    <source>
        <strain evidence="7 8">LB1P51</strain>
    </source>
</reference>
<dbReference type="PANTHER" id="PTHR30250">
    <property type="entry name" value="PST FAMILY PREDICTED COLANIC ACID TRANSPORTER"/>
    <property type="match status" value="1"/>
</dbReference>
<dbReference type="RefSeq" id="WP_282718022.1">
    <property type="nucleotide sequence ID" value="NZ_JASCRZ010000005.1"/>
</dbReference>
<keyword evidence="3 6" id="KW-0812">Transmembrane</keyword>
<evidence type="ECO:0000256" key="1">
    <source>
        <dbReference type="ARBA" id="ARBA00004651"/>
    </source>
</evidence>
<comment type="caution">
    <text evidence="7">The sequence shown here is derived from an EMBL/GenBank/DDBJ whole genome shotgun (WGS) entry which is preliminary data.</text>
</comment>
<evidence type="ECO:0000313" key="8">
    <source>
        <dbReference type="Proteomes" id="UP001243403"/>
    </source>
</evidence>
<feature type="transmembrane region" description="Helical" evidence="6">
    <location>
        <begin position="40"/>
        <end position="62"/>
    </location>
</feature>
<evidence type="ECO:0000313" key="7">
    <source>
        <dbReference type="EMBL" id="MDI5895620.1"/>
    </source>
</evidence>
<comment type="subcellular location">
    <subcellularLocation>
        <location evidence="1">Cell membrane</location>
        <topology evidence="1">Multi-pass membrane protein</topology>
    </subcellularLocation>
</comment>
<dbReference type="PANTHER" id="PTHR30250:SF26">
    <property type="entry name" value="PSMA PROTEIN"/>
    <property type="match status" value="1"/>
</dbReference>
<feature type="transmembrane region" description="Helical" evidence="6">
    <location>
        <begin position="429"/>
        <end position="452"/>
    </location>
</feature>
<keyword evidence="2" id="KW-1003">Cell membrane</keyword>
<name>A0ABT6VBJ9_9FLAO</name>
<feature type="transmembrane region" description="Helical" evidence="6">
    <location>
        <begin position="158"/>
        <end position="176"/>
    </location>
</feature>
<evidence type="ECO:0000256" key="6">
    <source>
        <dbReference type="SAM" id="Phobius"/>
    </source>
</evidence>
<accession>A0ABT6VBJ9</accession>
<keyword evidence="5 6" id="KW-0472">Membrane</keyword>
<dbReference type="InterPro" id="IPR050833">
    <property type="entry name" value="Poly_Biosynth_Transport"/>
</dbReference>
<feature type="transmembrane region" description="Helical" evidence="6">
    <location>
        <begin position="311"/>
        <end position="334"/>
    </location>
</feature>
<evidence type="ECO:0000256" key="4">
    <source>
        <dbReference type="ARBA" id="ARBA00022989"/>
    </source>
</evidence>
<evidence type="ECO:0000256" key="3">
    <source>
        <dbReference type="ARBA" id="ARBA00022692"/>
    </source>
</evidence>
<sequence>MKTKAITHNILGSLSNFVFLFLTGILLLPYYFKFISTSEYGIWLGGISFLSLVSVFEANISLILTQQLGNKWVNKKLDEFSKYFSAAIIFGLLVSIVVVFVTYFFKDMLTHWVTPSGAVNKSYSQSFFLYSIALSLTIISGYLNSIPQVFLKTFWPPIFNLISSVFGIVYTLWAIPHQGILALASGNLVKTLIYTILDFFYVLIILKKEQIPFCVDVHYLFMLIKNIGLPFISKVGMTLAMSIQNFIVATTISSSATTIFEITKKLPSLTVMIINMIAVSTFTSFSLFYSESDNKGFVHDYTKHYFSLIRMMLVFTLLIIFLIGQDFISIWVGLDKFGGNYLLSLICLTVFSDQLRMILSQQYYAIGKFNLTSITDSVFAVSFLVFALIIMPIIGLEGIVIAGIGANLIYFISCAILEKRFHTDMVQYIITKNLLLDLSVVFLISGSAILILNQYRNSFFVLIITIALAALLMAMFYYKREVVLLKFIISKFVRFPKK</sequence>
<protein>
    <recommendedName>
        <fullName evidence="9">Membrane protein involved in the export of O-antigen and teichoic acid</fullName>
    </recommendedName>
</protein>
<organism evidence="7 8">
    <name type="scientific">Flavobacterium algoritolerans</name>
    <dbReference type="NCBI Taxonomy" id="3041254"/>
    <lineage>
        <taxon>Bacteria</taxon>
        <taxon>Pseudomonadati</taxon>
        <taxon>Bacteroidota</taxon>
        <taxon>Flavobacteriia</taxon>
        <taxon>Flavobacteriales</taxon>
        <taxon>Flavobacteriaceae</taxon>
        <taxon>Flavobacterium</taxon>
    </lineage>
</organism>
<proteinExistence type="predicted"/>
<feature type="transmembrane region" description="Helical" evidence="6">
    <location>
        <begin position="188"/>
        <end position="206"/>
    </location>
</feature>
<keyword evidence="8" id="KW-1185">Reference proteome</keyword>
<evidence type="ECO:0000256" key="2">
    <source>
        <dbReference type="ARBA" id="ARBA00022475"/>
    </source>
</evidence>
<gene>
    <name evidence="7" type="ORF">QLS65_12025</name>
</gene>
<dbReference type="Proteomes" id="UP001243403">
    <property type="component" value="Unassembled WGS sequence"/>
</dbReference>
<feature type="transmembrane region" description="Helical" evidence="6">
    <location>
        <begin position="227"/>
        <end position="249"/>
    </location>
</feature>
<evidence type="ECO:0000256" key="5">
    <source>
        <dbReference type="ARBA" id="ARBA00023136"/>
    </source>
</evidence>
<keyword evidence="4 6" id="KW-1133">Transmembrane helix</keyword>
<dbReference type="EMBL" id="JASCRZ010000005">
    <property type="protein sequence ID" value="MDI5895620.1"/>
    <property type="molecule type" value="Genomic_DNA"/>
</dbReference>
<feature type="transmembrane region" description="Helical" evidence="6">
    <location>
        <begin position="458"/>
        <end position="478"/>
    </location>
</feature>
<feature type="transmembrane region" description="Helical" evidence="6">
    <location>
        <begin position="125"/>
        <end position="146"/>
    </location>
</feature>